<proteinExistence type="predicted"/>
<dbReference type="EMBL" id="JAGTAR010000012">
    <property type="protein sequence ID" value="MBR8535742.1"/>
    <property type="molecule type" value="Genomic_DNA"/>
</dbReference>
<accession>A0A941F3M7</accession>
<dbReference type="RefSeq" id="WP_212189982.1">
    <property type="nucleotide sequence ID" value="NZ_JAGTAR010000012.1"/>
</dbReference>
<reference evidence="2" key="2">
    <citation type="submission" date="2021-04" db="EMBL/GenBank/DDBJ databases">
        <authorList>
            <person name="Zhang T."/>
            <person name="Zhang Y."/>
            <person name="Lu D."/>
            <person name="Zuo D."/>
            <person name="Du Z."/>
        </authorList>
    </citation>
    <scope>NUCLEOTIDE SEQUENCE</scope>
    <source>
        <strain evidence="2">JR1</strain>
    </source>
</reference>
<evidence type="ECO:0000313" key="3">
    <source>
        <dbReference type="Proteomes" id="UP000679220"/>
    </source>
</evidence>
<dbReference type="Gene3D" id="3.90.550.10">
    <property type="entry name" value="Spore Coat Polysaccharide Biosynthesis Protein SpsA, Chain A"/>
    <property type="match status" value="1"/>
</dbReference>
<organism evidence="2 3">
    <name type="scientific">Carboxylicivirga sediminis</name>
    <dbReference type="NCBI Taxonomy" id="2006564"/>
    <lineage>
        <taxon>Bacteria</taxon>
        <taxon>Pseudomonadati</taxon>
        <taxon>Bacteroidota</taxon>
        <taxon>Bacteroidia</taxon>
        <taxon>Marinilabiliales</taxon>
        <taxon>Marinilabiliaceae</taxon>
        <taxon>Carboxylicivirga</taxon>
    </lineage>
</organism>
<dbReference type="Pfam" id="PF00535">
    <property type="entry name" value="Glycos_transf_2"/>
    <property type="match status" value="1"/>
</dbReference>
<evidence type="ECO:0000313" key="2">
    <source>
        <dbReference type="EMBL" id="MBR8535742.1"/>
    </source>
</evidence>
<sequence length="313" mass="36286">MDKTQINISTIQPSIYTIIVTYNGMQWIDRCISSLLESVLPTHILVIDNLSTDGTPDYIEQHFPQVELIRSEQNLGFGKGNNIGMQKALEVAADYVFLLNQDAWIKPDTLQVLVNAHKSDSEYGVLSPVHLNAQEDGLETKFAEYTGPENTRGLLSDLYKNSLRQVYTTKFVNAAAWLISLECLSKVGGFNPLFPHYGEDEDYINRVHYWDFKVGIVPKAQVTHDSIFSWEKIEHHPVRNVIFNLIPLANINHRYRSAWLLFLKKSMDELSTLLLFRKFKKFKTRFKAFWQTLKQYKKIKDYRQNSLKPKSHI</sequence>
<feature type="domain" description="Glycosyltransferase 2-like" evidence="1">
    <location>
        <begin position="18"/>
        <end position="142"/>
    </location>
</feature>
<evidence type="ECO:0000259" key="1">
    <source>
        <dbReference type="Pfam" id="PF00535"/>
    </source>
</evidence>
<gene>
    <name evidence="2" type="ORF">KDU71_09260</name>
</gene>
<dbReference type="InterPro" id="IPR001173">
    <property type="entry name" value="Glyco_trans_2-like"/>
</dbReference>
<dbReference type="Proteomes" id="UP000679220">
    <property type="component" value="Unassembled WGS sequence"/>
</dbReference>
<dbReference type="AlphaFoldDB" id="A0A941F3M7"/>
<comment type="caution">
    <text evidence="2">The sequence shown here is derived from an EMBL/GenBank/DDBJ whole genome shotgun (WGS) entry which is preliminary data.</text>
</comment>
<dbReference type="PANTHER" id="PTHR43179">
    <property type="entry name" value="RHAMNOSYLTRANSFERASE WBBL"/>
    <property type="match status" value="1"/>
</dbReference>
<dbReference type="CDD" id="cd04186">
    <property type="entry name" value="GT_2_like_c"/>
    <property type="match status" value="1"/>
</dbReference>
<reference evidence="2" key="1">
    <citation type="journal article" date="2018" name="Int. J. Syst. Evol. Microbiol.">
        <title>Carboxylicivirga sediminis sp. nov., isolated from coastal sediment.</title>
        <authorList>
            <person name="Wang F.Q."/>
            <person name="Ren L.H."/>
            <person name="Zou R.J."/>
            <person name="Sun Y.Z."/>
            <person name="Liu X.J."/>
            <person name="Jiang F."/>
            <person name="Liu L.J."/>
        </authorList>
    </citation>
    <scope>NUCLEOTIDE SEQUENCE</scope>
    <source>
        <strain evidence="2">JR1</strain>
    </source>
</reference>
<dbReference type="SUPFAM" id="SSF53448">
    <property type="entry name" value="Nucleotide-diphospho-sugar transferases"/>
    <property type="match status" value="1"/>
</dbReference>
<dbReference type="InterPro" id="IPR029044">
    <property type="entry name" value="Nucleotide-diphossugar_trans"/>
</dbReference>
<protein>
    <submittedName>
        <fullName evidence="2">Glycosyltransferase family 2 protein</fullName>
    </submittedName>
</protein>
<dbReference type="PANTHER" id="PTHR43179:SF7">
    <property type="entry name" value="RHAMNOSYLTRANSFERASE WBBL"/>
    <property type="match status" value="1"/>
</dbReference>
<keyword evidence="3" id="KW-1185">Reference proteome</keyword>
<name>A0A941F3M7_9BACT</name>